<evidence type="ECO:0000256" key="1">
    <source>
        <dbReference type="SAM" id="Phobius"/>
    </source>
</evidence>
<feature type="transmembrane region" description="Helical" evidence="1">
    <location>
        <begin position="51"/>
        <end position="72"/>
    </location>
</feature>
<sequence length="108" mass="11508">MFIRLFWLGVIGFIHSVFMWDGDILLSYGITGLGAVMLIHGATSGDNLLRTGIVLFSIGIALLLCLGLLTGIDGQANSFWTPTAARAGCRSTMEAGRWHSGLVSPVLV</sequence>
<feature type="transmembrane region" description="Helical" evidence="1">
    <location>
        <begin position="6"/>
        <end position="39"/>
    </location>
</feature>
<proteinExistence type="predicted"/>
<keyword evidence="1" id="KW-0472">Membrane</keyword>
<dbReference type="PANTHER" id="PTHR30590">
    <property type="entry name" value="INNER MEMBRANE PROTEIN"/>
    <property type="match status" value="1"/>
</dbReference>
<keyword evidence="1" id="KW-0812">Transmembrane</keyword>
<name>A0A484ZNV1_9GAMM</name>
<dbReference type="InterPro" id="IPR052529">
    <property type="entry name" value="Bact_Transport_Assoc"/>
</dbReference>
<evidence type="ECO:0000313" key="2">
    <source>
        <dbReference type="EMBL" id="VFS49466.1"/>
    </source>
</evidence>
<dbReference type="PANTHER" id="PTHR30590:SF2">
    <property type="entry name" value="INNER MEMBRANE PROTEIN"/>
    <property type="match status" value="1"/>
</dbReference>
<dbReference type="AlphaFoldDB" id="A0A484ZNV1"/>
<dbReference type="Proteomes" id="UP000373449">
    <property type="component" value="Unassembled WGS sequence"/>
</dbReference>
<dbReference type="EMBL" id="CAADJA010000002">
    <property type="protein sequence ID" value="VFS49466.1"/>
    <property type="molecule type" value="Genomic_DNA"/>
</dbReference>
<reference evidence="2 3" key="1">
    <citation type="submission" date="2019-03" db="EMBL/GenBank/DDBJ databases">
        <authorList>
            <consortium name="Pathogen Informatics"/>
        </authorList>
    </citation>
    <scope>NUCLEOTIDE SEQUENCE [LARGE SCALE GENOMIC DNA]</scope>
    <source>
        <strain evidence="2 3">NCTC12282</strain>
    </source>
</reference>
<accession>A0A484ZNV1</accession>
<protein>
    <submittedName>
        <fullName evidence="2">Predicted membrane protein</fullName>
    </submittedName>
</protein>
<organism evidence="2 3">
    <name type="scientific">Budvicia aquatica</name>
    <dbReference type="NCBI Taxonomy" id="82979"/>
    <lineage>
        <taxon>Bacteria</taxon>
        <taxon>Pseudomonadati</taxon>
        <taxon>Pseudomonadota</taxon>
        <taxon>Gammaproteobacteria</taxon>
        <taxon>Enterobacterales</taxon>
        <taxon>Budviciaceae</taxon>
        <taxon>Budvicia</taxon>
    </lineage>
</organism>
<keyword evidence="1" id="KW-1133">Transmembrane helix</keyword>
<gene>
    <name evidence="2" type="ORF">NCTC12282_03944</name>
</gene>
<evidence type="ECO:0000313" key="3">
    <source>
        <dbReference type="Proteomes" id="UP000373449"/>
    </source>
</evidence>